<sequence>MLKTLKLSIIRNCLFFGMFFLFVLWVQVAAANCGVRTWFADTEYPLDVYRICGKKEGKTLMVIGGIQGDEPGAFLAADHYVDMALEKGNLILVPRANFSAILEYRRQIHMDMNRSFGEAVRQDTYEIRVAEILKALMGESDLLLNLHDGSGFYSPVWISQERNPLRYGQSLIADAALYPGKDGALLDLASIAGFVVDKINLQIANDLHHFHFNNHRTLEEDSPHKEQRSSATFYALTRHGIPAFGVETSKSLVLEEKIKHHIYAINAFMEYLDIIPEYPYVRTESPVLDYLIIEMEGSPPIVVGKNEVLEVPLGTVIRVSHVAANYSRGFSVRMDGFEGKNLLGEALVIEKPARIRVFKDHEPCGSVAVLPVEKKVKPDYAVSKPEGEGLYYQVRINRDLMWIEDGSLLDVPHGAVFEIVKVESGVIDPVDLVVNFKGFVPPDVDVNTGEDRGYPIDTAKDLWIRYSEGHGGKIYPVETSLKGERIGGFRIRLVTGAVSGQDAVDP</sequence>
<organism evidence="2 3">
    <name type="scientific">Desulfobotulus mexicanus</name>
    <dbReference type="NCBI Taxonomy" id="2586642"/>
    <lineage>
        <taxon>Bacteria</taxon>
        <taxon>Pseudomonadati</taxon>
        <taxon>Thermodesulfobacteriota</taxon>
        <taxon>Desulfobacteria</taxon>
        <taxon>Desulfobacterales</taxon>
        <taxon>Desulfobacteraceae</taxon>
        <taxon>Desulfobotulus</taxon>
    </lineage>
</organism>
<accession>A0A5Q4VDL8</accession>
<comment type="caution">
    <text evidence="2">The sequence shown here is derived from an EMBL/GenBank/DDBJ whole genome shotgun (WGS) entry which is preliminary data.</text>
</comment>
<gene>
    <name evidence="2" type="ORF">FIM25_06515</name>
</gene>
<proteinExistence type="predicted"/>
<dbReference type="Gene3D" id="3.40.630.10">
    <property type="entry name" value="Zn peptidases"/>
    <property type="match status" value="1"/>
</dbReference>
<evidence type="ECO:0000313" key="3">
    <source>
        <dbReference type="Proteomes" id="UP000321899"/>
    </source>
</evidence>
<dbReference type="AlphaFoldDB" id="A0A5Q4VDL8"/>
<dbReference type="RefSeq" id="WP_139447525.1">
    <property type="nucleotide sequence ID" value="NZ_VDMB01000006.1"/>
</dbReference>
<dbReference type="Proteomes" id="UP000321899">
    <property type="component" value="Unassembled WGS sequence"/>
</dbReference>
<dbReference type="CDD" id="cd06243">
    <property type="entry name" value="M14_CP_Csd4-like"/>
    <property type="match status" value="1"/>
</dbReference>
<dbReference type="SUPFAM" id="SSF53187">
    <property type="entry name" value="Zn-dependent exopeptidases"/>
    <property type="match status" value="1"/>
</dbReference>
<keyword evidence="3" id="KW-1185">Reference proteome</keyword>
<dbReference type="EMBL" id="VDMB01000006">
    <property type="protein sequence ID" value="TYT75048.1"/>
    <property type="molecule type" value="Genomic_DNA"/>
</dbReference>
<evidence type="ECO:0000313" key="2">
    <source>
        <dbReference type="EMBL" id="TYT75048.1"/>
    </source>
</evidence>
<reference evidence="2 3" key="1">
    <citation type="submission" date="2019-06" db="EMBL/GenBank/DDBJ databases">
        <title>Desulfobotulus mexicanus sp. nov., a novel sulfate-reducing bacterium isolated from the sediment of an alkaline crater lake in Mexico.</title>
        <authorList>
            <person name="Hirschler-Rea A."/>
        </authorList>
    </citation>
    <scope>NUCLEOTIDE SEQUENCE [LARGE SCALE GENOMIC DNA]</scope>
    <source>
        <strain evidence="2 3">PAR22N</strain>
    </source>
</reference>
<feature type="domain" description="D,L-carboxypeptidase peptidase" evidence="1">
    <location>
        <begin position="55"/>
        <end position="274"/>
    </location>
</feature>
<protein>
    <recommendedName>
        <fullName evidence="1">D,L-carboxypeptidase peptidase domain-containing protein</fullName>
    </recommendedName>
</protein>
<evidence type="ECO:0000259" key="1">
    <source>
        <dbReference type="Pfam" id="PF17033"/>
    </source>
</evidence>
<dbReference type="Pfam" id="PF17033">
    <property type="entry name" value="Peptidase_M99"/>
    <property type="match status" value="1"/>
</dbReference>
<name>A0A5Q4VDL8_9BACT</name>
<dbReference type="InterPro" id="IPR031489">
    <property type="entry name" value="Peptidase_M99"/>
</dbReference>
<dbReference type="OrthoDB" id="10830at2"/>